<dbReference type="Proteomes" id="UP001064048">
    <property type="component" value="Chromosome 21"/>
</dbReference>
<keyword evidence="2" id="KW-1185">Reference proteome</keyword>
<reference evidence="1 2" key="1">
    <citation type="journal article" date="2022" name="Genome Biol. Evol.">
        <title>The Spruce Budworm Genome: Reconstructing the Evolutionary History of Antifreeze Proteins.</title>
        <authorList>
            <person name="Beliveau C."/>
            <person name="Gagne P."/>
            <person name="Picq S."/>
            <person name="Vernygora O."/>
            <person name="Keeling C.I."/>
            <person name="Pinkney K."/>
            <person name="Doucet D."/>
            <person name="Wen F."/>
            <person name="Johnston J.S."/>
            <person name="Maaroufi H."/>
            <person name="Boyle B."/>
            <person name="Laroche J."/>
            <person name="Dewar K."/>
            <person name="Juretic N."/>
            <person name="Blackburn G."/>
            <person name="Nisole A."/>
            <person name="Brunet B."/>
            <person name="Brandao M."/>
            <person name="Lumley L."/>
            <person name="Duan J."/>
            <person name="Quan G."/>
            <person name="Lucarotti C.J."/>
            <person name="Roe A.D."/>
            <person name="Sperling F.A.H."/>
            <person name="Levesque R.C."/>
            <person name="Cusson M."/>
        </authorList>
    </citation>
    <scope>NUCLEOTIDE SEQUENCE [LARGE SCALE GENOMIC DNA]</scope>
    <source>
        <strain evidence="1">Glfc:IPQL:Cfum</strain>
    </source>
</reference>
<protein>
    <submittedName>
        <fullName evidence="1">Uncharacterized protein</fullName>
    </submittedName>
</protein>
<evidence type="ECO:0000313" key="2">
    <source>
        <dbReference type="Proteomes" id="UP001064048"/>
    </source>
</evidence>
<comment type="caution">
    <text evidence="1">The sequence shown here is derived from an EMBL/GenBank/DDBJ whole genome shotgun (WGS) entry which is preliminary data.</text>
</comment>
<sequence length="270" mass="31141">MVKLTLEQVQFYKENGYIKLSNIFTEKEMDEYSAEYTRLFKLKNNPELETSWITNHVKKLANNEEFSVQSIHNLQFHSAAFTRMLLNENLLDALESVMGTSDILLHHNKAHMKPPGIGAPYVMHQDYHYFPFKKHSMVAAFIHMNKIDPENGGLCIYPGSHKNGPLEDIGVLQEKDHYGGSIHYMDPEKYPIDKATPVYAERGDVVIFSYLTLHGSYRNLSDRPRCMFLIQARAADDEPISEIHQSEGQDMVLRGKNDYKKASMNERFAH</sequence>
<evidence type="ECO:0000313" key="1">
    <source>
        <dbReference type="EMBL" id="KAI8434086.1"/>
    </source>
</evidence>
<proteinExistence type="predicted"/>
<dbReference type="EMBL" id="CM046121">
    <property type="protein sequence ID" value="KAI8434086.1"/>
    <property type="molecule type" value="Genomic_DNA"/>
</dbReference>
<name>A0ACC0KDE4_CHOFU</name>
<accession>A0ACC0KDE4</accession>
<gene>
    <name evidence="1" type="ORF">MSG28_012231</name>
</gene>
<organism evidence="1 2">
    <name type="scientific">Choristoneura fumiferana</name>
    <name type="common">Spruce budworm moth</name>
    <name type="synonym">Archips fumiferana</name>
    <dbReference type="NCBI Taxonomy" id="7141"/>
    <lineage>
        <taxon>Eukaryota</taxon>
        <taxon>Metazoa</taxon>
        <taxon>Ecdysozoa</taxon>
        <taxon>Arthropoda</taxon>
        <taxon>Hexapoda</taxon>
        <taxon>Insecta</taxon>
        <taxon>Pterygota</taxon>
        <taxon>Neoptera</taxon>
        <taxon>Endopterygota</taxon>
        <taxon>Lepidoptera</taxon>
        <taxon>Glossata</taxon>
        <taxon>Ditrysia</taxon>
        <taxon>Tortricoidea</taxon>
        <taxon>Tortricidae</taxon>
        <taxon>Tortricinae</taxon>
        <taxon>Choristoneura</taxon>
    </lineage>
</organism>